<feature type="domain" description="DDE Tnp4" evidence="9">
    <location>
        <begin position="4"/>
        <end position="127"/>
    </location>
</feature>
<protein>
    <recommendedName>
        <fullName evidence="9">DDE Tnp4 domain-containing protein</fullName>
    </recommendedName>
</protein>
<dbReference type="Proteomes" id="UP000054485">
    <property type="component" value="Unassembled WGS sequence"/>
</dbReference>
<comment type="similarity">
    <text evidence="3">Belongs to the HARBI1 family.</text>
</comment>
<keyword evidence="6" id="KW-0378">Hydrolase</keyword>
<evidence type="ECO:0000256" key="1">
    <source>
        <dbReference type="ARBA" id="ARBA00001968"/>
    </source>
</evidence>
<proteinExistence type="inferred from homology"/>
<feature type="region of interest" description="Disordered" evidence="8">
    <location>
        <begin position="153"/>
        <end position="206"/>
    </location>
</feature>
<evidence type="ECO:0000256" key="7">
    <source>
        <dbReference type="ARBA" id="ARBA00023242"/>
    </source>
</evidence>
<evidence type="ECO:0000256" key="5">
    <source>
        <dbReference type="ARBA" id="ARBA00022723"/>
    </source>
</evidence>
<accession>A0A0D0ALA9</accession>
<dbReference type="STRING" id="930992.A0A0D0ALA9"/>
<dbReference type="PANTHER" id="PTHR22930:SF85">
    <property type="entry name" value="GH03217P-RELATED"/>
    <property type="match status" value="1"/>
</dbReference>
<evidence type="ECO:0000313" key="11">
    <source>
        <dbReference type="Proteomes" id="UP000054485"/>
    </source>
</evidence>
<dbReference type="GO" id="GO:0016787">
    <property type="term" value="F:hydrolase activity"/>
    <property type="evidence" value="ECO:0007669"/>
    <property type="project" value="UniProtKB-KW"/>
</dbReference>
<dbReference type="AlphaFoldDB" id="A0A0D0ALA9"/>
<dbReference type="HOGENOM" id="CLU_018552_9_0_1"/>
<comment type="cofactor">
    <cofactor evidence="1">
        <name>a divalent metal cation</name>
        <dbReference type="ChEBI" id="CHEBI:60240"/>
    </cofactor>
</comment>
<dbReference type="GO" id="GO:0005634">
    <property type="term" value="C:nucleus"/>
    <property type="evidence" value="ECO:0007669"/>
    <property type="project" value="UniProtKB-SubCell"/>
</dbReference>
<reference evidence="10 11" key="1">
    <citation type="submission" date="2014-04" db="EMBL/GenBank/DDBJ databases">
        <authorList>
            <consortium name="DOE Joint Genome Institute"/>
            <person name="Kuo A."/>
            <person name="Ruytinx J."/>
            <person name="Rineau F."/>
            <person name="Colpaert J."/>
            <person name="Kohler A."/>
            <person name="Nagy L.G."/>
            <person name="Floudas D."/>
            <person name="Copeland A."/>
            <person name="Barry K.W."/>
            <person name="Cichocki N."/>
            <person name="Veneault-Fourrey C."/>
            <person name="LaButti K."/>
            <person name="Lindquist E.A."/>
            <person name="Lipzen A."/>
            <person name="Lundell T."/>
            <person name="Morin E."/>
            <person name="Murat C."/>
            <person name="Sun H."/>
            <person name="Tunlid A."/>
            <person name="Henrissat B."/>
            <person name="Grigoriev I.V."/>
            <person name="Hibbett D.S."/>
            <person name="Martin F."/>
            <person name="Nordberg H.P."/>
            <person name="Cantor M.N."/>
            <person name="Hua S.X."/>
        </authorList>
    </citation>
    <scope>NUCLEOTIDE SEQUENCE [LARGE SCALE GENOMIC DNA]</scope>
    <source>
        <strain evidence="10 11">UH-Slu-Lm8-n1</strain>
    </source>
</reference>
<gene>
    <name evidence="10" type="ORF">CY34DRAFT_100909</name>
</gene>
<sequence length="206" mass="23778">MPHNLLIVDYALGHPGSVHDAYTFRSTRIYQEHDTLLPPDHWVWADSAYLLSTWCVTPFKKPRNGRLTANQRTFNFHLSSVRVHVEHAFAALKGRFQSLRDLWQNINSADDLRAAVHWIQCCLILHNMIIRFEENRALTETSGTLRWATQEDNSHLPGAENDGPDGNEQVGDRSYEGTPGHTHHERLKDILFDSPYSTAEHREDWD</sequence>
<evidence type="ECO:0000256" key="6">
    <source>
        <dbReference type="ARBA" id="ARBA00022801"/>
    </source>
</evidence>
<dbReference type="EMBL" id="KN836138">
    <property type="protein sequence ID" value="KIK32713.1"/>
    <property type="molecule type" value="Genomic_DNA"/>
</dbReference>
<evidence type="ECO:0000256" key="8">
    <source>
        <dbReference type="SAM" id="MobiDB-lite"/>
    </source>
</evidence>
<keyword evidence="7" id="KW-0539">Nucleus</keyword>
<evidence type="ECO:0000256" key="3">
    <source>
        <dbReference type="ARBA" id="ARBA00006958"/>
    </source>
</evidence>
<dbReference type="GO" id="GO:0004518">
    <property type="term" value="F:nuclease activity"/>
    <property type="evidence" value="ECO:0007669"/>
    <property type="project" value="UniProtKB-KW"/>
</dbReference>
<evidence type="ECO:0000256" key="4">
    <source>
        <dbReference type="ARBA" id="ARBA00022722"/>
    </source>
</evidence>
<dbReference type="OrthoDB" id="2499472at2759"/>
<keyword evidence="4" id="KW-0540">Nuclease</keyword>
<name>A0A0D0ALA9_9AGAM</name>
<evidence type="ECO:0000313" key="10">
    <source>
        <dbReference type="EMBL" id="KIK32713.1"/>
    </source>
</evidence>
<comment type="subcellular location">
    <subcellularLocation>
        <location evidence="2">Nucleus</location>
    </subcellularLocation>
</comment>
<reference evidence="11" key="2">
    <citation type="submission" date="2015-01" db="EMBL/GenBank/DDBJ databases">
        <title>Evolutionary Origins and Diversification of the Mycorrhizal Mutualists.</title>
        <authorList>
            <consortium name="DOE Joint Genome Institute"/>
            <consortium name="Mycorrhizal Genomics Consortium"/>
            <person name="Kohler A."/>
            <person name="Kuo A."/>
            <person name="Nagy L.G."/>
            <person name="Floudas D."/>
            <person name="Copeland A."/>
            <person name="Barry K.W."/>
            <person name="Cichocki N."/>
            <person name="Veneault-Fourrey C."/>
            <person name="LaButti K."/>
            <person name="Lindquist E.A."/>
            <person name="Lipzen A."/>
            <person name="Lundell T."/>
            <person name="Morin E."/>
            <person name="Murat C."/>
            <person name="Riley R."/>
            <person name="Ohm R."/>
            <person name="Sun H."/>
            <person name="Tunlid A."/>
            <person name="Henrissat B."/>
            <person name="Grigoriev I.V."/>
            <person name="Hibbett D.S."/>
            <person name="Martin F."/>
        </authorList>
    </citation>
    <scope>NUCLEOTIDE SEQUENCE [LARGE SCALE GENOMIC DNA]</scope>
    <source>
        <strain evidence="11">UH-Slu-Lm8-n1</strain>
    </source>
</reference>
<keyword evidence="11" id="KW-1185">Reference proteome</keyword>
<organism evidence="10 11">
    <name type="scientific">Suillus luteus UH-Slu-Lm8-n1</name>
    <dbReference type="NCBI Taxonomy" id="930992"/>
    <lineage>
        <taxon>Eukaryota</taxon>
        <taxon>Fungi</taxon>
        <taxon>Dikarya</taxon>
        <taxon>Basidiomycota</taxon>
        <taxon>Agaricomycotina</taxon>
        <taxon>Agaricomycetes</taxon>
        <taxon>Agaricomycetidae</taxon>
        <taxon>Boletales</taxon>
        <taxon>Suillineae</taxon>
        <taxon>Suillaceae</taxon>
        <taxon>Suillus</taxon>
    </lineage>
</organism>
<dbReference type="InterPro" id="IPR045249">
    <property type="entry name" value="HARBI1-like"/>
</dbReference>
<dbReference type="GO" id="GO:0046872">
    <property type="term" value="F:metal ion binding"/>
    <property type="evidence" value="ECO:0007669"/>
    <property type="project" value="UniProtKB-KW"/>
</dbReference>
<dbReference type="InParanoid" id="A0A0D0ALA9"/>
<keyword evidence="5" id="KW-0479">Metal-binding</keyword>
<dbReference type="Pfam" id="PF13359">
    <property type="entry name" value="DDE_Tnp_4"/>
    <property type="match status" value="1"/>
</dbReference>
<evidence type="ECO:0000256" key="2">
    <source>
        <dbReference type="ARBA" id="ARBA00004123"/>
    </source>
</evidence>
<evidence type="ECO:0000259" key="9">
    <source>
        <dbReference type="Pfam" id="PF13359"/>
    </source>
</evidence>
<dbReference type="InterPro" id="IPR027806">
    <property type="entry name" value="HARBI1_dom"/>
</dbReference>
<dbReference type="PANTHER" id="PTHR22930">
    <property type="match status" value="1"/>
</dbReference>